<gene>
    <name evidence="11" type="ORF">EFD62_04935</name>
</gene>
<dbReference type="InterPro" id="IPR008928">
    <property type="entry name" value="6-hairpin_glycosidase_sf"/>
</dbReference>
<feature type="active site" evidence="8">
    <location>
        <position position="516"/>
    </location>
</feature>
<dbReference type="Gene3D" id="1.10.1330.10">
    <property type="entry name" value="Dockerin domain"/>
    <property type="match status" value="1"/>
</dbReference>
<keyword evidence="7 8" id="KW-0624">Polysaccharide degradation</keyword>
<dbReference type="PROSITE" id="PS51766">
    <property type="entry name" value="DOCKERIN"/>
    <property type="match status" value="1"/>
</dbReference>
<keyword evidence="2" id="KW-0732">Signal</keyword>
<keyword evidence="6 8" id="KW-0326">Glycosidase</keyword>
<dbReference type="CDD" id="cd02850">
    <property type="entry name" value="E_set_Cellulase_N"/>
    <property type="match status" value="1"/>
</dbReference>
<organism evidence="11 12">
    <name type="scientific">Acetivibrio mesophilus</name>
    <dbReference type="NCBI Taxonomy" id="2487273"/>
    <lineage>
        <taxon>Bacteria</taxon>
        <taxon>Bacillati</taxon>
        <taxon>Bacillota</taxon>
        <taxon>Clostridia</taxon>
        <taxon>Eubacteriales</taxon>
        <taxon>Oscillospiraceae</taxon>
        <taxon>Acetivibrio</taxon>
    </lineage>
</organism>
<dbReference type="PROSITE" id="PS00018">
    <property type="entry name" value="EF_HAND_1"/>
    <property type="match status" value="2"/>
</dbReference>
<dbReference type="EC" id="3.2.1.-" evidence="9"/>
<dbReference type="EMBL" id="RLII01000004">
    <property type="protein sequence ID" value="RXE59666.1"/>
    <property type="molecule type" value="Genomic_DNA"/>
</dbReference>
<dbReference type="AlphaFoldDB" id="A0A4Q0I5P3"/>
<dbReference type="OrthoDB" id="9758662at2"/>
<dbReference type="CDD" id="cd14256">
    <property type="entry name" value="Dockerin_I"/>
    <property type="match status" value="1"/>
</dbReference>
<dbReference type="InterPro" id="IPR002105">
    <property type="entry name" value="Dockerin_1_rpt"/>
</dbReference>
<evidence type="ECO:0000313" key="12">
    <source>
        <dbReference type="Proteomes" id="UP000289166"/>
    </source>
</evidence>
<dbReference type="SUPFAM" id="SSF63446">
    <property type="entry name" value="Type I dockerin domain"/>
    <property type="match status" value="1"/>
</dbReference>
<evidence type="ECO:0000256" key="3">
    <source>
        <dbReference type="ARBA" id="ARBA00022801"/>
    </source>
</evidence>
<keyword evidence="5 8" id="KW-0119">Carbohydrate metabolism</keyword>
<sequence>MSRIALKNSMRKRILSLAIAVVMLSLTGILSPGLIESEVLAQKVTENYQFDSRVRLNSIGFIPNQNKKATIAANCSTFYVVKEDGTIVYTGTASSMFDNDTNETVYIADFSPVNEEGTYYLAVPGVGKSVNFKITLDVYEDAFKTAMLGMYLLRCGTSVSATYNGIHYSHGVCHTNDAYLDYITGQHTLKDSKKGWHDAGDYNKYVVNAGITVGSMFLAWEHFKDQLEPIALEIPEKSNSIPDYLDEIKYEIDWLFTMQYPDGSGKVAHKVSTRNFGGFIMPENEHDERFFVPWSSAATADFVAMMAMAARIFRPYDPDYADKCINAAKVSYEFLKANPANVLANQNGFTTGEYATVSDADDRLWAAAEMWQTLGDEEYLKDFETRATQVSKKIEDDFDWDNVGNLGMFTYLLSKRTGKNPTLEQSIRNSLISTADSIVRTSQNHGYGRTLGTKYYWGCNGTVVRQTMVLQMANKVSPNSDYVNAALDAIGHVFGRNYYNRSYVTGLGINPPMNPHDRRSGADGIREPWPGYLVGGGWPGAKNWVDIEDSYETNEVAINWNGALIYALAGFVNYDSTEPEIMYGDVNDDGKVNSTDLTLLKRYVLKSVSVLPSTEAEKAADVNRDGKINSSDITVLKRHLLKIIVQLPL</sequence>
<dbReference type="SUPFAM" id="SSF81296">
    <property type="entry name" value="E set domains"/>
    <property type="match status" value="1"/>
</dbReference>
<protein>
    <recommendedName>
        <fullName evidence="9">Glucanase</fullName>
        <ecNumber evidence="9">3.2.1.-</ecNumber>
    </recommendedName>
</protein>
<evidence type="ECO:0000313" key="11">
    <source>
        <dbReference type="EMBL" id="RXE59666.1"/>
    </source>
</evidence>
<dbReference type="GO" id="GO:0030245">
    <property type="term" value="P:cellulose catabolic process"/>
    <property type="evidence" value="ECO:0007669"/>
    <property type="project" value="UniProtKB-KW"/>
</dbReference>
<keyword evidence="12" id="KW-1185">Reference proteome</keyword>
<dbReference type="InterPro" id="IPR018221">
    <property type="entry name" value="Glyco_hydro_9_His_AS"/>
</dbReference>
<dbReference type="SUPFAM" id="SSF48208">
    <property type="entry name" value="Six-hairpin glycosidases"/>
    <property type="match status" value="1"/>
</dbReference>
<evidence type="ECO:0000256" key="1">
    <source>
        <dbReference type="ARBA" id="ARBA00007072"/>
    </source>
</evidence>
<dbReference type="InterPro" id="IPR016134">
    <property type="entry name" value="Dockerin_dom"/>
</dbReference>
<evidence type="ECO:0000256" key="2">
    <source>
        <dbReference type="ARBA" id="ARBA00022729"/>
    </source>
</evidence>
<dbReference type="Pfam" id="PF00404">
    <property type="entry name" value="Dockerin_1"/>
    <property type="match status" value="1"/>
</dbReference>
<dbReference type="InterPro" id="IPR036439">
    <property type="entry name" value="Dockerin_dom_sf"/>
</dbReference>
<evidence type="ECO:0000256" key="6">
    <source>
        <dbReference type="ARBA" id="ARBA00023295"/>
    </source>
</evidence>
<keyword evidence="4" id="KW-0136">Cellulose degradation</keyword>
<dbReference type="InterPro" id="IPR012341">
    <property type="entry name" value="6hp_glycosidase-like_sf"/>
</dbReference>
<accession>A0A4Q0I5P3</accession>
<dbReference type="InterPro" id="IPR018247">
    <property type="entry name" value="EF_Hand_1_Ca_BS"/>
</dbReference>
<dbReference type="InterPro" id="IPR004197">
    <property type="entry name" value="Cellulase_Ig-like"/>
</dbReference>
<dbReference type="FunFam" id="1.10.1330.10:FF:000001">
    <property type="entry name" value="Endoglucanase D"/>
    <property type="match status" value="1"/>
</dbReference>
<dbReference type="Gene3D" id="2.60.40.10">
    <property type="entry name" value="Immunoglobulins"/>
    <property type="match status" value="1"/>
</dbReference>
<evidence type="ECO:0000256" key="8">
    <source>
        <dbReference type="PROSITE-ProRule" id="PRU10059"/>
    </source>
</evidence>
<dbReference type="InterPro" id="IPR001701">
    <property type="entry name" value="Glyco_hydro_9"/>
</dbReference>
<dbReference type="GO" id="GO:0008810">
    <property type="term" value="F:cellulase activity"/>
    <property type="evidence" value="ECO:0007669"/>
    <property type="project" value="InterPro"/>
</dbReference>
<dbReference type="InterPro" id="IPR014756">
    <property type="entry name" value="Ig_E-set"/>
</dbReference>
<evidence type="ECO:0000256" key="5">
    <source>
        <dbReference type="ARBA" id="ARBA00023277"/>
    </source>
</evidence>
<proteinExistence type="inferred from homology"/>
<dbReference type="RefSeq" id="WP_069193647.1">
    <property type="nucleotide sequence ID" value="NZ_RLII01000004.1"/>
</dbReference>
<comment type="similarity">
    <text evidence="1 8 9">Belongs to the glycosyl hydrolase 9 (cellulase E) family.</text>
</comment>
<name>A0A4Q0I5P3_9FIRM</name>
<dbReference type="PANTHER" id="PTHR22298">
    <property type="entry name" value="ENDO-1,4-BETA-GLUCANASE"/>
    <property type="match status" value="1"/>
</dbReference>
<dbReference type="Pfam" id="PF02927">
    <property type="entry name" value="CelD_N"/>
    <property type="match status" value="1"/>
</dbReference>
<feature type="domain" description="Dockerin" evidence="10">
    <location>
        <begin position="579"/>
        <end position="649"/>
    </location>
</feature>
<dbReference type="Gene3D" id="1.50.10.10">
    <property type="match status" value="1"/>
</dbReference>
<comment type="caution">
    <text evidence="11">The sequence shown here is derived from an EMBL/GenBank/DDBJ whole genome shotgun (WGS) entry which is preliminary data.</text>
</comment>
<evidence type="ECO:0000256" key="4">
    <source>
        <dbReference type="ARBA" id="ARBA00023001"/>
    </source>
</evidence>
<dbReference type="PROSITE" id="PS00448">
    <property type="entry name" value="CLOS_CELLULOSOME_RPT"/>
    <property type="match status" value="2"/>
</dbReference>
<dbReference type="Pfam" id="PF00759">
    <property type="entry name" value="Glyco_hydro_9"/>
    <property type="match status" value="1"/>
</dbReference>
<evidence type="ECO:0000259" key="10">
    <source>
        <dbReference type="PROSITE" id="PS51766"/>
    </source>
</evidence>
<evidence type="ECO:0000256" key="9">
    <source>
        <dbReference type="RuleBase" id="RU361166"/>
    </source>
</evidence>
<keyword evidence="3 8" id="KW-0378">Hydrolase</keyword>
<reference evidence="12" key="1">
    <citation type="submission" date="2018-11" db="EMBL/GenBank/DDBJ databases">
        <title>Genome sequencing of a novel mesophilic and cellulolytic organism within the genus Hungateiclostridium.</title>
        <authorList>
            <person name="Rettenmaier R."/>
            <person name="Liebl W."/>
            <person name="Zverlov V."/>
        </authorList>
    </citation>
    <scope>NUCLEOTIDE SEQUENCE [LARGE SCALE GENOMIC DNA]</scope>
    <source>
        <strain evidence="12">N2K1</strain>
    </source>
</reference>
<dbReference type="PROSITE" id="PS00592">
    <property type="entry name" value="GH9_2"/>
    <property type="match status" value="1"/>
</dbReference>
<dbReference type="Proteomes" id="UP000289166">
    <property type="component" value="Unassembled WGS sequence"/>
</dbReference>
<evidence type="ECO:0000256" key="7">
    <source>
        <dbReference type="ARBA" id="ARBA00023326"/>
    </source>
</evidence>
<dbReference type="InterPro" id="IPR013783">
    <property type="entry name" value="Ig-like_fold"/>
</dbReference>